<proteinExistence type="predicted"/>
<accession>A0AAV7PCE9</accession>
<sequence>MANIMPQQGGWMQDLVWPGGLAACGGVGHRPFAIPMLRTAEGTVGDKQVITGEKCDRKLTDDDDVDTPMCSLQVCGTELLAMADFSFPETIIAE</sequence>
<dbReference type="Proteomes" id="UP001066276">
    <property type="component" value="Chromosome 7"/>
</dbReference>
<dbReference type="EMBL" id="JANPWB010000011">
    <property type="protein sequence ID" value="KAJ1124233.1"/>
    <property type="molecule type" value="Genomic_DNA"/>
</dbReference>
<keyword evidence="2" id="KW-1185">Reference proteome</keyword>
<reference evidence="1" key="1">
    <citation type="journal article" date="2022" name="bioRxiv">
        <title>Sequencing and chromosome-scale assembly of the giantPleurodeles waltlgenome.</title>
        <authorList>
            <person name="Brown T."/>
            <person name="Elewa A."/>
            <person name="Iarovenko S."/>
            <person name="Subramanian E."/>
            <person name="Araus A.J."/>
            <person name="Petzold A."/>
            <person name="Susuki M."/>
            <person name="Suzuki K.-i.T."/>
            <person name="Hayashi T."/>
            <person name="Toyoda A."/>
            <person name="Oliveira C."/>
            <person name="Osipova E."/>
            <person name="Leigh N.D."/>
            <person name="Simon A."/>
            <person name="Yun M.H."/>
        </authorList>
    </citation>
    <scope>NUCLEOTIDE SEQUENCE</scope>
    <source>
        <strain evidence="1">20211129_DDA</strain>
        <tissue evidence="1">Liver</tissue>
    </source>
</reference>
<organism evidence="1 2">
    <name type="scientific">Pleurodeles waltl</name>
    <name type="common">Iberian ribbed newt</name>
    <dbReference type="NCBI Taxonomy" id="8319"/>
    <lineage>
        <taxon>Eukaryota</taxon>
        <taxon>Metazoa</taxon>
        <taxon>Chordata</taxon>
        <taxon>Craniata</taxon>
        <taxon>Vertebrata</taxon>
        <taxon>Euteleostomi</taxon>
        <taxon>Amphibia</taxon>
        <taxon>Batrachia</taxon>
        <taxon>Caudata</taxon>
        <taxon>Salamandroidea</taxon>
        <taxon>Salamandridae</taxon>
        <taxon>Pleurodelinae</taxon>
        <taxon>Pleurodeles</taxon>
    </lineage>
</organism>
<comment type="caution">
    <text evidence="1">The sequence shown here is derived from an EMBL/GenBank/DDBJ whole genome shotgun (WGS) entry which is preliminary data.</text>
</comment>
<gene>
    <name evidence="1" type="ORF">NDU88_002694</name>
</gene>
<protein>
    <submittedName>
        <fullName evidence="1">Uncharacterized protein</fullName>
    </submittedName>
</protein>
<evidence type="ECO:0000313" key="2">
    <source>
        <dbReference type="Proteomes" id="UP001066276"/>
    </source>
</evidence>
<dbReference type="AlphaFoldDB" id="A0AAV7PCE9"/>
<name>A0AAV7PCE9_PLEWA</name>
<evidence type="ECO:0000313" key="1">
    <source>
        <dbReference type="EMBL" id="KAJ1124233.1"/>
    </source>
</evidence>